<feature type="domain" description="Phosphatidylinositol N-acetylglucosaminyltransferase subunit H conserved" evidence="4">
    <location>
        <begin position="125"/>
        <end position="188"/>
    </location>
</feature>
<keyword evidence="3" id="KW-1133">Transmembrane helix</keyword>
<keyword evidence="3" id="KW-0472">Membrane</keyword>
<dbReference type="GeneID" id="107937815"/>
<evidence type="ECO:0000313" key="5">
    <source>
        <dbReference type="Proteomes" id="UP000818029"/>
    </source>
</evidence>
<evidence type="ECO:0000259" key="4">
    <source>
        <dbReference type="Pfam" id="PF10181"/>
    </source>
</evidence>
<accession>A0ABM2ZS34</accession>
<dbReference type="InterPro" id="IPR044215">
    <property type="entry name" value="PIG-H"/>
</dbReference>
<reference evidence="6" key="2">
    <citation type="submission" date="2025-08" db="UniProtKB">
        <authorList>
            <consortium name="RefSeq"/>
        </authorList>
    </citation>
    <scope>IDENTIFICATION</scope>
</reference>
<comment type="similarity">
    <text evidence="2">Belongs to the PIGH family.</text>
</comment>
<name>A0ABM2ZS34_GOSHI</name>
<proteinExistence type="inferred from homology"/>
<dbReference type="InterPro" id="IPR019328">
    <property type="entry name" value="PIGH-H_dom"/>
</dbReference>
<dbReference type="RefSeq" id="XP_040945428.1">
    <property type="nucleotide sequence ID" value="XM_041089494.1"/>
</dbReference>
<dbReference type="Proteomes" id="UP000818029">
    <property type="component" value="Chromosome D03"/>
</dbReference>
<evidence type="ECO:0000256" key="3">
    <source>
        <dbReference type="SAM" id="Phobius"/>
    </source>
</evidence>
<evidence type="ECO:0000256" key="1">
    <source>
        <dbReference type="ARBA" id="ARBA00004687"/>
    </source>
</evidence>
<feature type="transmembrane region" description="Helical" evidence="3">
    <location>
        <begin position="31"/>
        <end position="48"/>
    </location>
</feature>
<reference evidence="5" key="1">
    <citation type="journal article" date="2020" name="Nat. Genet.">
        <title>Genomic diversifications of five Gossypium allopolyploid species and their impact on cotton improvement.</title>
        <authorList>
            <person name="Chen Z.J."/>
            <person name="Sreedasyam A."/>
            <person name="Ando A."/>
            <person name="Song Q."/>
            <person name="De Santiago L.M."/>
            <person name="Hulse-Kemp A.M."/>
            <person name="Ding M."/>
            <person name="Ye W."/>
            <person name="Kirkbride R.C."/>
            <person name="Jenkins J."/>
            <person name="Plott C."/>
            <person name="Lovell J."/>
            <person name="Lin Y.M."/>
            <person name="Vaughn R."/>
            <person name="Liu B."/>
            <person name="Simpson S."/>
            <person name="Scheffler B.E."/>
            <person name="Wen L."/>
            <person name="Saski C.A."/>
            <person name="Grover C.E."/>
            <person name="Hu G."/>
            <person name="Conover J.L."/>
            <person name="Carlson J.W."/>
            <person name="Shu S."/>
            <person name="Boston L.B."/>
            <person name="Williams M."/>
            <person name="Peterson D.G."/>
            <person name="McGee K."/>
            <person name="Jones D.C."/>
            <person name="Wendel J.F."/>
            <person name="Stelly D.M."/>
            <person name="Grimwood J."/>
            <person name="Schmutz J."/>
        </authorList>
    </citation>
    <scope>NUCLEOTIDE SEQUENCE [LARGE SCALE GENOMIC DNA]</scope>
    <source>
        <strain evidence="5">cv. TM-1</strain>
    </source>
</reference>
<sequence>MGRISIAYIHEGKWPPGSVDIHIIEKSLRKAVFAAILLIPIACIFLSLKEISATLILWRLQLSGLLVILLFFFWNPVHKGESLFSRLPLLFDVLFFSISNKYNVIARYIVLILFLKFSIFKLSESVIIMPAFGVQLETHYTSGRIIRRFIPAGEILKPVLLECVTPVTCYWSLSLLVRGKEELVLVFKELHPPMKMLLPVWKALCASIDNKEGPDTCGEGEDG</sequence>
<evidence type="ECO:0000256" key="2">
    <source>
        <dbReference type="ARBA" id="ARBA00009610"/>
    </source>
</evidence>
<feature type="transmembrane region" description="Helical" evidence="3">
    <location>
        <begin position="55"/>
        <end position="74"/>
    </location>
</feature>
<dbReference type="PANTHER" id="PTHR15231:SF1">
    <property type="entry name" value="PHOSPHATIDYLINOSITOL N-ACETYLGLUCOSAMINYLTRANSFERASE SUBUNIT H"/>
    <property type="match status" value="1"/>
</dbReference>
<dbReference type="PANTHER" id="PTHR15231">
    <property type="entry name" value="PHOSPHATIDYLINOSITOL N-ACETYLGLUCOSAMINYLTRANSFERASE SUBUNIT H"/>
    <property type="match status" value="1"/>
</dbReference>
<evidence type="ECO:0000313" key="6">
    <source>
        <dbReference type="RefSeq" id="XP_040945428.1"/>
    </source>
</evidence>
<keyword evidence="3" id="KW-0812">Transmembrane</keyword>
<protein>
    <submittedName>
        <fullName evidence="6">Uncharacterized protein isoform X1</fullName>
    </submittedName>
</protein>
<feature type="transmembrane region" description="Helical" evidence="3">
    <location>
        <begin position="94"/>
        <end position="115"/>
    </location>
</feature>
<gene>
    <name evidence="6" type="primary">LOC107937815</name>
</gene>
<keyword evidence="5" id="KW-1185">Reference proteome</keyword>
<organism evidence="5 6">
    <name type="scientific">Gossypium hirsutum</name>
    <name type="common">Upland cotton</name>
    <name type="synonym">Gossypium mexicanum</name>
    <dbReference type="NCBI Taxonomy" id="3635"/>
    <lineage>
        <taxon>Eukaryota</taxon>
        <taxon>Viridiplantae</taxon>
        <taxon>Streptophyta</taxon>
        <taxon>Embryophyta</taxon>
        <taxon>Tracheophyta</taxon>
        <taxon>Spermatophyta</taxon>
        <taxon>Magnoliopsida</taxon>
        <taxon>eudicotyledons</taxon>
        <taxon>Gunneridae</taxon>
        <taxon>Pentapetalae</taxon>
        <taxon>rosids</taxon>
        <taxon>malvids</taxon>
        <taxon>Malvales</taxon>
        <taxon>Malvaceae</taxon>
        <taxon>Malvoideae</taxon>
        <taxon>Gossypium</taxon>
    </lineage>
</organism>
<comment type="pathway">
    <text evidence="1">Glycolipid biosynthesis; glycosylphosphatidylinositol-anchor biosynthesis.</text>
</comment>
<dbReference type="Pfam" id="PF10181">
    <property type="entry name" value="PIG-H"/>
    <property type="match status" value="1"/>
</dbReference>